<feature type="chain" id="PRO_5013211664" evidence="1">
    <location>
        <begin position="17"/>
        <end position="154"/>
    </location>
</feature>
<comment type="caution">
    <text evidence="2">The sequence shown here is derived from an EMBL/GenBank/DDBJ whole genome shotgun (WGS) entry which is preliminary data.</text>
</comment>
<dbReference type="AlphaFoldDB" id="A0A226DYI8"/>
<dbReference type="OrthoDB" id="7081399at2759"/>
<protein>
    <submittedName>
        <fullName evidence="2">Uncharacterized protein</fullName>
    </submittedName>
</protein>
<keyword evidence="3" id="KW-1185">Reference proteome</keyword>
<gene>
    <name evidence="2" type="ORF">Fcan01_15316</name>
</gene>
<proteinExistence type="predicted"/>
<dbReference type="InterPro" id="IPR036728">
    <property type="entry name" value="PBP_GOBP_sf"/>
</dbReference>
<feature type="signal peptide" evidence="1">
    <location>
        <begin position="1"/>
        <end position="16"/>
    </location>
</feature>
<accession>A0A226DYI8</accession>
<evidence type="ECO:0000256" key="1">
    <source>
        <dbReference type="SAM" id="SignalP"/>
    </source>
</evidence>
<organism evidence="2 3">
    <name type="scientific">Folsomia candida</name>
    <name type="common">Springtail</name>
    <dbReference type="NCBI Taxonomy" id="158441"/>
    <lineage>
        <taxon>Eukaryota</taxon>
        <taxon>Metazoa</taxon>
        <taxon>Ecdysozoa</taxon>
        <taxon>Arthropoda</taxon>
        <taxon>Hexapoda</taxon>
        <taxon>Collembola</taxon>
        <taxon>Entomobryomorpha</taxon>
        <taxon>Isotomoidea</taxon>
        <taxon>Isotomidae</taxon>
        <taxon>Proisotominae</taxon>
        <taxon>Folsomia</taxon>
    </lineage>
</organism>
<sequence length="154" mass="16758">MIALLFATLALAAVNAVPQHRPAALGAGPGILGANTAVWSPFVCRDGVMGPNDDRMKGIGACAKSVANQDCVYFCQAEVLGLLDTAGLPRTEIYDKWVEVVFPERHHAVGKAWFRDCYQKYGKFIDKSDQSCKHAKLFGDCTWSIQPQLTCPKA</sequence>
<name>A0A226DYI8_FOLCA</name>
<evidence type="ECO:0000313" key="2">
    <source>
        <dbReference type="EMBL" id="OXA50353.1"/>
    </source>
</evidence>
<evidence type="ECO:0000313" key="3">
    <source>
        <dbReference type="Proteomes" id="UP000198287"/>
    </source>
</evidence>
<dbReference type="EMBL" id="LNIX01000009">
    <property type="protein sequence ID" value="OXA50353.1"/>
    <property type="molecule type" value="Genomic_DNA"/>
</dbReference>
<dbReference type="GO" id="GO:0005549">
    <property type="term" value="F:odorant binding"/>
    <property type="evidence" value="ECO:0007669"/>
    <property type="project" value="InterPro"/>
</dbReference>
<reference evidence="2 3" key="1">
    <citation type="submission" date="2015-12" db="EMBL/GenBank/DDBJ databases">
        <title>The genome of Folsomia candida.</title>
        <authorList>
            <person name="Faddeeva A."/>
            <person name="Derks M.F."/>
            <person name="Anvar Y."/>
            <person name="Smit S."/>
            <person name="Van Straalen N."/>
            <person name="Roelofs D."/>
        </authorList>
    </citation>
    <scope>NUCLEOTIDE SEQUENCE [LARGE SCALE GENOMIC DNA]</scope>
    <source>
        <strain evidence="2 3">VU population</strain>
        <tissue evidence="2">Whole body</tissue>
    </source>
</reference>
<keyword evidence="1" id="KW-0732">Signal</keyword>
<dbReference type="Proteomes" id="UP000198287">
    <property type="component" value="Unassembled WGS sequence"/>
</dbReference>
<dbReference type="SUPFAM" id="SSF47565">
    <property type="entry name" value="Insect pheromone/odorant-binding proteins"/>
    <property type="match status" value="1"/>
</dbReference>